<keyword evidence="3" id="KW-0678">Repressor</keyword>
<comment type="caution">
    <text evidence="8">The sequence shown here is derived from an EMBL/GenBank/DDBJ whole genome shotgun (WGS) entry which is preliminary data.</text>
</comment>
<dbReference type="Pfam" id="PF04316">
    <property type="entry name" value="FlgM"/>
    <property type="match status" value="1"/>
</dbReference>
<dbReference type="InterPro" id="IPR031316">
    <property type="entry name" value="FlgM_C"/>
</dbReference>
<keyword evidence="9" id="KW-1185">Reference proteome</keyword>
<gene>
    <name evidence="8" type="primary">flgM</name>
    <name evidence="8" type="ORF">Q4T40_21900</name>
</gene>
<keyword evidence="8" id="KW-0282">Flagellum</keyword>
<feature type="domain" description="Anti-sigma-28 factor FlgM C-terminal" evidence="7">
    <location>
        <begin position="42"/>
        <end position="95"/>
    </location>
</feature>
<organism evidence="8 9">
    <name type="scientific">Anaeroselena agilis</name>
    <dbReference type="NCBI Taxonomy" id="3063788"/>
    <lineage>
        <taxon>Bacteria</taxon>
        <taxon>Bacillati</taxon>
        <taxon>Bacillota</taxon>
        <taxon>Negativicutes</taxon>
        <taxon>Acetonemataceae</taxon>
        <taxon>Anaeroselena</taxon>
    </lineage>
</organism>
<accession>A0ABU3P4A2</accession>
<keyword evidence="8" id="KW-0966">Cell projection</keyword>
<evidence type="ECO:0000313" key="8">
    <source>
        <dbReference type="EMBL" id="MDT8903894.1"/>
    </source>
</evidence>
<evidence type="ECO:0000256" key="5">
    <source>
        <dbReference type="ARBA" id="ARBA00023015"/>
    </source>
</evidence>
<dbReference type="SUPFAM" id="SSF101498">
    <property type="entry name" value="Anti-sigma factor FlgM"/>
    <property type="match status" value="1"/>
</dbReference>
<keyword evidence="6" id="KW-0804">Transcription</keyword>
<protein>
    <recommendedName>
        <fullName evidence="2">Negative regulator of flagellin synthesis</fullName>
    </recommendedName>
</protein>
<evidence type="ECO:0000256" key="3">
    <source>
        <dbReference type="ARBA" id="ARBA00022491"/>
    </source>
</evidence>
<reference evidence="8 9" key="1">
    <citation type="submission" date="2023-07" db="EMBL/GenBank/DDBJ databases">
        <title>The novel representative of Negativicutes class, Anaeroselena agilis gen. nov. sp. nov.</title>
        <authorList>
            <person name="Prokofeva M.I."/>
            <person name="Elcheninov A.G."/>
            <person name="Klyukina A."/>
            <person name="Kublanov I.V."/>
            <person name="Frolov E.N."/>
            <person name="Podosokorskaya O.A."/>
        </authorList>
    </citation>
    <scope>NUCLEOTIDE SEQUENCE [LARGE SCALE GENOMIC DNA]</scope>
    <source>
        <strain evidence="8 9">4137-cl</strain>
    </source>
</reference>
<evidence type="ECO:0000256" key="4">
    <source>
        <dbReference type="ARBA" id="ARBA00022795"/>
    </source>
</evidence>
<name>A0ABU3P4A2_9FIRM</name>
<evidence type="ECO:0000256" key="2">
    <source>
        <dbReference type="ARBA" id="ARBA00017823"/>
    </source>
</evidence>
<dbReference type="RefSeq" id="WP_413782334.1">
    <property type="nucleotide sequence ID" value="NZ_JAUOZS010000001.1"/>
</dbReference>
<keyword evidence="8" id="KW-0969">Cilium</keyword>
<evidence type="ECO:0000259" key="7">
    <source>
        <dbReference type="Pfam" id="PF04316"/>
    </source>
</evidence>
<proteinExistence type="inferred from homology"/>
<dbReference type="InterPro" id="IPR007412">
    <property type="entry name" value="FlgM"/>
</dbReference>
<evidence type="ECO:0000313" key="9">
    <source>
        <dbReference type="Proteomes" id="UP001254848"/>
    </source>
</evidence>
<dbReference type="NCBIfam" id="TIGR03824">
    <property type="entry name" value="FlgM_jcvi"/>
    <property type="match status" value="1"/>
</dbReference>
<dbReference type="InterPro" id="IPR035890">
    <property type="entry name" value="Anti-sigma-28_factor_FlgM_sf"/>
</dbReference>
<evidence type="ECO:0000256" key="1">
    <source>
        <dbReference type="ARBA" id="ARBA00005322"/>
    </source>
</evidence>
<keyword evidence="4" id="KW-1005">Bacterial flagellum biogenesis</keyword>
<sequence length="104" mass="11529">MRCRAVIISGKQIQSIMKVYTDQNKVAKSSKAGDVAPASKKDEVILSTQAQEFGQIYQAIKALPEVREDKVRELSEKIAQGNYSVDAKEVAEKMLGRLMADSIR</sequence>
<dbReference type="Proteomes" id="UP001254848">
    <property type="component" value="Unassembled WGS sequence"/>
</dbReference>
<evidence type="ECO:0000256" key="6">
    <source>
        <dbReference type="ARBA" id="ARBA00023163"/>
    </source>
</evidence>
<comment type="similarity">
    <text evidence="1">Belongs to the FlgM family.</text>
</comment>
<keyword evidence="5" id="KW-0805">Transcription regulation</keyword>
<dbReference type="EMBL" id="JAUOZS010000001">
    <property type="protein sequence ID" value="MDT8903894.1"/>
    <property type="molecule type" value="Genomic_DNA"/>
</dbReference>